<comment type="similarity">
    <text evidence="2 11">Belongs to the sodium:solute symporter (SSF) (TC 2.A.21) family.</text>
</comment>
<feature type="transmembrane region" description="Helical" evidence="12">
    <location>
        <begin position="35"/>
        <end position="57"/>
    </location>
</feature>
<dbReference type="InterPro" id="IPR038377">
    <property type="entry name" value="Na/Glc_symporter_sf"/>
</dbReference>
<dbReference type="GO" id="GO:0006814">
    <property type="term" value="P:sodium ion transport"/>
    <property type="evidence" value="ECO:0007669"/>
    <property type="project" value="UniProtKB-KW"/>
</dbReference>
<evidence type="ECO:0000313" key="13">
    <source>
        <dbReference type="EMBL" id="KAK4876937.1"/>
    </source>
</evidence>
<dbReference type="GO" id="GO:0005886">
    <property type="term" value="C:plasma membrane"/>
    <property type="evidence" value="ECO:0007669"/>
    <property type="project" value="UniProtKB-SubCell"/>
</dbReference>
<evidence type="ECO:0000256" key="5">
    <source>
        <dbReference type="ARBA" id="ARBA00022692"/>
    </source>
</evidence>
<feature type="transmembrane region" description="Helical" evidence="12">
    <location>
        <begin position="78"/>
        <end position="101"/>
    </location>
</feature>
<evidence type="ECO:0000256" key="6">
    <source>
        <dbReference type="ARBA" id="ARBA00022989"/>
    </source>
</evidence>
<evidence type="ECO:0000256" key="8">
    <source>
        <dbReference type="ARBA" id="ARBA00023065"/>
    </source>
</evidence>
<keyword evidence="10" id="KW-0739">Sodium transport</keyword>
<feature type="transmembrane region" description="Helical" evidence="12">
    <location>
        <begin position="228"/>
        <end position="252"/>
    </location>
</feature>
<feature type="transmembrane region" description="Helical" evidence="12">
    <location>
        <begin position="334"/>
        <end position="353"/>
    </location>
</feature>
<comment type="caution">
    <text evidence="13">The sequence shown here is derived from an EMBL/GenBank/DDBJ whole genome shotgun (WGS) entry which is preliminary data.</text>
</comment>
<evidence type="ECO:0000256" key="4">
    <source>
        <dbReference type="ARBA" id="ARBA00022475"/>
    </source>
</evidence>
<evidence type="ECO:0000256" key="1">
    <source>
        <dbReference type="ARBA" id="ARBA00004651"/>
    </source>
</evidence>
<proteinExistence type="inferred from homology"/>
<feature type="transmembrane region" description="Helical" evidence="12">
    <location>
        <begin position="445"/>
        <end position="466"/>
    </location>
</feature>
<gene>
    <name evidence="13" type="ORF">RN001_009443</name>
</gene>
<sequence length="502" mass="55940">MKVFPVAMSLISSNISGLTIMAVPADIYRYGANYIWTLISILITSLGCIYIYMPVFLKLQLVSIYEYLEMRFDRKIRTFASILFTIQVLLFNSMVIYLPALAFSHVTGLHVHMIAPVVCTICVFYTTIGGLKAVVWSDTLQMSSIYFCLFMVFALGISVTGGFSQIINESYDGHRLDVLDFDLDPTNRNGFWAIVIGASAYWMVDISIHQGTMQRLMAVPTIDDSKKVVFLLCIGTMIIRAFSTLTGIMIYAKYSKCDPISSGQVTRSDQILPYFVMDVGGQIPGLPGLFIAGIFSGALSSLSTALNTLSATFYTDFISKWMPPTITEKKKSNILKLIVIVVGTICTALVFVLEKLDGILEVVVSFGGITSGSLVGIFTLGILFPSGFLFNLWIILGNKWYKYKGLIKDIQKPFSVENCTMIVNTTLNFVDEATEEPFVMYRITFWYYTFFGTVVVVGVGLAISLFTQTNDHHVNSDLLSPLIKRLLPKQEEVLPTQRPLLN</sequence>
<dbReference type="GO" id="GO:0015293">
    <property type="term" value="F:symporter activity"/>
    <property type="evidence" value="ECO:0007669"/>
    <property type="project" value="TreeGrafter"/>
</dbReference>
<dbReference type="InterPro" id="IPR051163">
    <property type="entry name" value="Sodium:Solute_Symporter_SSF"/>
</dbReference>
<evidence type="ECO:0008006" key="15">
    <source>
        <dbReference type="Google" id="ProtNLM"/>
    </source>
</evidence>
<dbReference type="PANTHER" id="PTHR42985">
    <property type="entry name" value="SODIUM-COUPLED MONOCARBOXYLATE TRANSPORTER"/>
    <property type="match status" value="1"/>
</dbReference>
<keyword evidence="7" id="KW-0915">Sodium</keyword>
<protein>
    <recommendedName>
        <fullName evidence="15">Solute carrier family 5 member 8</fullName>
    </recommendedName>
</protein>
<dbReference type="CDD" id="cd11492">
    <property type="entry name" value="SLC5sbd_NIS-SMVT"/>
    <property type="match status" value="1"/>
</dbReference>
<evidence type="ECO:0000256" key="11">
    <source>
        <dbReference type="RuleBase" id="RU362091"/>
    </source>
</evidence>
<dbReference type="PROSITE" id="PS50283">
    <property type="entry name" value="NA_SOLUT_SYMP_3"/>
    <property type="match status" value="1"/>
</dbReference>
<keyword evidence="6 12" id="KW-1133">Transmembrane helix</keyword>
<keyword evidence="9 12" id="KW-0472">Membrane</keyword>
<feature type="transmembrane region" description="Helical" evidence="12">
    <location>
        <begin position="146"/>
        <end position="167"/>
    </location>
</feature>
<feature type="transmembrane region" description="Helical" evidence="12">
    <location>
        <begin position="289"/>
        <end position="314"/>
    </location>
</feature>
<accession>A0AAN7PVE8</accession>
<reference evidence="14" key="1">
    <citation type="submission" date="2023-01" db="EMBL/GenBank/DDBJ databases">
        <title>Key to firefly adult light organ development and bioluminescence: homeobox transcription factors regulate luciferase expression and transportation to peroxisome.</title>
        <authorList>
            <person name="Fu X."/>
        </authorList>
    </citation>
    <scope>NUCLEOTIDE SEQUENCE [LARGE SCALE GENOMIC DNA]</scope>
</reference>
<keyword evidence="8" id="KW-0406">Ion transport</keyword>
<evidence type="ECO:0000256" key="10">
    <source>
        <dbReference type="ARBA" id="ARBA00023201"/>
    </source>
</evidence>
<dbReference type="Proteomes" id="UP001353858">
    <property type="component" value="Unassembled WGS sequence"/>
</dbReference>
<evidence type="ECO:0000256" key="9">
    <source>
        <dbReference type="ARBA" id="ARBA00023136"/>
    </source>
</evidence>
<name>A0AAN7PVE8_9COLE</name>
<dbReference type="Pfam" id="PF00474">
    <property type="entry name" value="SSF"/>
    <property type="match status" value="1"/>
</dbReference>
<keyword evidence="5 12" id="KW-0812">Transmembrane</keyword>
<keyword evidence="14" id="KW-1185">Reference proteome</keyword>
<evidence type="ECO:0000256" key="2">
    <source>
        <dbReference type="ARBA" id="ARBA00006434"/>
    </source>
</evidence>
<dbReference type="PANTHER" id="PTHR42985:SF21">
    <property type="entry name" value="SODIUM-DEPENDENT MULTIVITAMIN TRANSPORTER-LIKE PROTEIN"/>
    <property type="match status" value="1"/>
</dbReference>
<dbReference type="EMBL" id="JARPUR010000004">
    <property type="protein sequence ID" value="KAK4876937.1"/>
    <property type="molecule type" value="Genomic_DNA"/>
</dbReference>
<feature type="transmembrane region" description="Helical" evidence="12">
    <location>
        <begin position="113"/>
        <end position="134"/>
    </location>
</feature>
<evidence type="ECO:0000256" key="3">
    <source>
        <dbReference type="ARBA" id="ARBA00022448"/>
    </source>
</evidence>
<dbReference type="InterPro" id="IPR001734">
    <property type="entry name" value="Na/solute_symporter"/>
</dbReference>
<evidence type="ECO:0000313" key="14">
    <source>
        <dbReference type="Proteomes" id="UP001353858"/>
    </source>
</evidence>
<dbReference type="NCBIfam" id="TIGR00813">
    <property type="entry name" value="sss"/>
    <property type="match status" value="1"/>
</dbReference>
<comment type="subcellular location">
    <subcellularLocation>
        <location evidence="1">Cell membrane</location>
        <topology evidence="1">Multi-pass membrane protein</topology>
    </subcellularLocation>
</comment>
<feature type="transmembrane region" description="Helical" evidence="12">
    <location>
        <begin position="190"/>
        <end position="208"/>
    </location>
</feature>
<dbReference type="AlphaFoldDB" id="A0AAN7PVE8"/>
<evidence type="ECO:0000256" key="7">
    <source>
        <dbReference type="ARBA" id="ARBA00023053"/>
    </source>
</evidence>
<evidence type="ECO:0000256" key="12">
    <source>
        <dbReference type="SAM" id="Phobius"/>
    </source>
</evidence>
<organism evidence="13 14">
    <name type="scientific">Aquatica leii</name>
    <dbReference type="NCBI Taxonomy" id="1421715"/>
    <lineage>
        <taxon>Eukaryota</taxon>
        <taxon>Metazoa</taxon>
        <taxon>Ecdysozoa</taxon>
        <taxon>Arthropoda</taxon>
        <taxon>Hexapoda</taxon>
        <taxon>Insecta</taxon>
        <taxon>Pterygota</taxon>
        <taxon>Neoptera</taxon>
        <taxon>Endopterygota</taxon>
        <taxon>Coleoptera</taxon>
        <taxon>Polyphaga</taxon>
        <taxon>Elateriformia</taxon>
        <taxon>Elateroidea</taxon>
        <taxon>Lampyridae</taxon>
        <taxon>Luciolinae</taxon>
        <taxon>Aquatica</taxon>
    </lineage>
</organism>
<keyword evidence="3" id="KW-0813">Transport</keyword>
<dbReference type="Gene3D" id="1.20.1730.10">
    <property type="entry name" value="Sodium/glucose cotransporter"/>
    <property type="match status" value="1"/>
</dbReference>
<keyword evidence="4" id="KW-1003">Cell membrane</keyword>
<feature type="transmembrane region" description="Helical" evidence="12">
    <location>
        <begin position="373"/>
        <end position="396"/>
    </location>
</feature>